<dbReference type="GO" id="GO:0015288">
    <property type="term" value="F:porin activity"/>
    <property type="evidence" value="ECO:0007669"/>
    <property type="project" value="InterPro"/>
</dbReference>
<sequence>MVRHLAAMVATGGGIYQVNTKPGGAIRFHWDEQPSESWRENPHSLCVINIIQPIKSIRLLQNMTDFFERPKIRFFATWMRWDHALDNYCATDTFGSAGYHSAGTLFFGAQLETWF</sequence>
<dbReference type="Proteomes" id="UP000254571">
    <property type="component" value="Unassembled WGS sequence"/>
</dbReference>
<dbReference type="InterPro" id="IPR003192">
    <property type="entry name" value="Porin_LamB"/>
</dbReference>
<evidence type="ECO:0000313" key="2">
    <source>
        <dbReference type="Proteomes" id="UP000254571"/>
    </source>
</evidence>
<comment type="caution">
    <text evidence="1">The sequence shown here is derived from an EMBL/GenBank/DDBJ whole genome shotgun (WGS) entry which is preliminary data.</text>
</comment>
<gene>
    <name evidence="1" type="primary">scrY_2</name>
    <name evidence="1" type="ORF">NCTC9149_03069</name>
</gene>
<dbReference type="SUPFAM" id="SSF56935">
    <property type="entry name" value="Porins"/>
    <property type="match status" value="1"/>
</dbReference>
<evidence type="ECO:0000313" key="1">
    <source>
        <dbReference type="EMBL" id="STW06648.1"/>
    </source>
</evidence>
<organism evidence="1 2">
    <name type="scientific">Klebsiella grimontii</name>
    <dbReference type="NCBI Taxonomy" id="2058152"/>
    <lineage>
        <taxon>Bacteria</taxon>
        <taxon>Pseudomonadati</taxon>
        <taxon>Pseudomonadota</taxon>
        <taxon>Gammaproteobacteria</taxon>
        <taxon>Enterobacterales</taxon>
        <taxon>Enterobacteriaceae</taxon>
        <taxon>Klebsiella/Raoultella group</taxon>
        <taxon>Klebsiella</taxon>
    </lineage>
</organism>
<proteinExistence type="predicted"/>
<dbReference type="GO" id="GO:0034219">
    <property type="term" value="P:carbohydrate transmembrane transport"/>
    <property type="evidence" value="ECO:0007669"/>
    <property type="project" value="InterPro"/>
</dbReference>
<reference evidence="1 2" key="1">
    <citation type="submission" date="2018-06" db="EMBL/GenBank/DDBJ databases">
        <authorList>
            <consortium name="Pathogen Informatics"/>
            <person name="Doyle S."/>
        </authorList>
    </citation>
    <scope>NUCLEOTIDE SEQUENCE [LARGE SCALE GENOMIC DNA]</scope>
    <source>
        <strain evidence="1 2">NCTC9149</strain>
    </source>
</reference>
<dbReference type="EMBL" id="UGMX01000002">
    <property type="protein sequence ID" value="STW06648.1"/>
    <property type="molecule type" value="Genomic_DNA"/>
</dbReference>
<protein>
    <submittedName>
        <fullName evidence="1">Sucrose porin</fullName>
    </submittedName>
</protein>
<name>A0A7H4P2I3_9ENTR</name>
<accession>A0A7H4P2I3</accession>
<dbReference type="GO" id="GO:0016020">
    <property type="term" value="C:membrane"/>
    <property type="evidence" value="ECO:0007669"/>
    <property type="project" value="InterPro"/>
</dbReference>
<dbReference type="Gene3D" id="2.40.170.10">
    <property type="entry name" value="Porin, LamB type"/>
    <property type="match status" value="1"/>
</dbReference>
<dbReference type="AlphaFoldDB" id="A0A7H4P2I3"/>
<dbReference type="Pfam" id="PF02264">
    <property type="entry name" value="LamB"/>
    <property type="match status" value="1"/>
</dbReference>
<dbReference type="InterPro" id="IPR036998">
    <property type="entry name" value="Porin_LamB_sf"/>
</dbReference>